<dbReference type="PANTHER" id="PTHR46300:SF7">
    <property type="entry name" value="P450, PUTATIVE (EUROFUNG)-RELATED"/>
    <property type="match status" value="1"/>
</dbReference>
<dbReference type="PANTHER" id="PTHR46300">
    <property type="entry name" value="P450, PUTATIVE (EUROFUNG)-RELATED-RELATED"/>
    <property type="match status" value="1"/>
</dbReference>
<evidence type="ECO:0000256" key="3">
    <source>
        <dbReference type="ARBA" id="ARBA00010617"/>
    </source>
</evidence>
<evidence type="ECO:0000256" key="10">
    <source>
        <dbReference type="SAM" id="Phobius"/>
    </source>
</evidence>
<comment type="similarity">
    <text evidence="3">Belongs to the cytochrome P450 family.</text>
</comment>
<dbReference type="InterPro" id="IPR050364">
    <property type="entry name" value="Cytochrome_P450_fung"/>
</dbReference>
<keyword evidence="6" id="KW-0560">Oxidoreductase</keyword>
<proteinExistence type="inferred from homology"/>
<name>A0A4S4LTV3_9AGAM</name>
<evidence type="ECO:0000313" key="12">
    <source>
        <dbReference type="Proteomes" id="UP000310158"/>
    </source>
</evidence>
<evidence type="ECO:0000256" key="2">
    <source>
        <dbReference type="ARBA" id="ARBA00005179"/>
    </source>
</evidence>
<evidence type="ECO:0000256" key="5">
    <source>
        <dbReference type="ARBA" id="ARBA00022723"/>
    </source>
</evidence>
<dbReference type="Proteomes" id="UP000310158">
    <property type="component" value="Unassembled WGS sequence"/>
</dbReference>
<evidence type="ECO:0000313" key="11">
    <source>
        <dbReference type="EMBL" id="THH15158.1"/>
    </source>
</evidence>
<keyword evidence="10" id="KW-1133">Transmembrane helix</keyword>
<evidence type="ECO:0000256" key="1">
    <source>
        <dbReference type="ARBA" id="ARBA00001971"/>
    </source>
</evidence>
<reference evidence="11 12" key="1">
    <citation type="submission" date="2019-02" db="EMBL/GenBank/DDBJ databases">
        <title>Genome sequencing of the rare red list fungi Bondarzewia mesenterica.</title>
        <authorList>
            <person name="Buettner E."/>
            <person name="Kellner H."/>
        </authorList>
    </citation>
    <scope>NUCLEOTIDE SEQUENCE [LARGE SCALE GENOMIC DNA]</scope>
    <source>
        <strain evidence="11 12">DSM 108281</strain>
    </source>
</reference>
<dbReference type="Gene3D" id="1.10.630.10">
    <property type="entry name" value="Cytochrome P450"/>
    <property type="match status" value="1"/>
</dbReference>
<organism evidence="11 12">
    <name type="scientific">Bondarzewia mesenterica</name>
    <dbReference type="NCBI Taxonomy" id="1095465"/>
    <lineage>
        <taxon>Eukaryota</taxon>
        <taxon>Fungi</taxon>
        <taxon>Dikarya</taxon>
        <taxon>Basidiomycota</taxon>
        <taxon>Agaricomycotina</taxon>
        <taxon>Agaricomycetes</taxon>
        <taxon>Russulales</taxon>
        <taxon>Bondarzewiaceae</taxon>
        <taxon>Bondarzewia</taxon>
    </lineage>
</organism>
<dbReference type="CDD" id="cd11065">
    <property type="entry name" value="CYP64-like"/>
    <property type="match status" value="1"/>
</dbReference>
<keyword evidence="8" id="KW-0503">Monooxygenase</keyword>
<evidence type="ECO:0000256" key="4">
    <source>
        <dbReference type="ARBA" id="ARBA00022617"/>
    </source>
</evidence>
<feature type="binding site" description="axial binding residue" evidence="9">
    <location>
        <position position="487"/>
    </location>
    <ligand>
        <name>heme</name>
        <dbReference type="ChEBI" id="CHEBI:30413"/>
    </ligand>
    <ligandPart>
        <name>Fe</name>
        <dbReference type="ChEBI" id="CHEBI:18248"/>
    </ligandPart>
</feature>
<dbReference type="GO" id="GO:0005506">
    <property type="term" value="F:iron ion binding"/>
    <property type="evidence" value="ECO:0007669"/>
    <property type="project" value="InterPro"/>
</dbReference>
<dbReference type="GO" id="GO:0016705">
    <property type="term" value="F:oxidoreductase activity, acting on paired donors, with incorporation or reduction of molecular oxygen"/>
    <property type="evidence" value="ECO:0007669"/>
    <property type="project" value="InterPro"/>
</dbReference>
<comment type="caution">
    <text evidence="11">The sequence shown here is derived from an EMBL/GenBank/DDBJ whole genome shotgun (WGS) entry which is preliminary data.</text>
</comment>
<dbReference type="PRINTS" id="PR00463">
    <property type="entry name" value="EP450I"/>
</dbReference>
<keyword evidence="5 9" id="KW-0479">Metal-binding</keyword>
<sequence>MTRRRGLQKKFVGLAHILLLSGESARQNLSMVSHSFSLSGNRAFPLRINSFIMDVLFLYTAVLVLTVLIALSLRRVQQSWSLPPGPRGLPIIGNLFELNGHAVYVKALEWTNKYGEDVISLTTLGHTTVILNSAQAVSDLFVTRGSNYSDRPNMPMLVDLVGWNWTFALMRYGPRWKEHRRIFHNQFDVTIDEHRIIQLPAAHELIRLLERSPEHFLDHLEHYTARIIMQRVYGYTFADAMTDPYVLVNKAASETTSTATVPGTFMVDTFPILKYVPEWMPGAGFKRIAREWRLLQETVRDKPYNMVVEQQSNGTANPCFVSGCLEDRINNVSGSLSEDAIKSIAAVVYAAGSDTNLATLTSFVLAMVLHPEVQKRVQIELDSVLGGERLPTFEDKEHLPYFWNVMREVLRWLVVFPFAIPHRAMNADTYKGYHIPANATVLGNTWAILHDPEVYPDPEAFKPDRYEAENVPDPIDYGVFGYGRRSCSGKNMALDTVWIAMATILSVFDIMKPVDQNGNTISPKLTFRRSTINHPAPFDCVFKVRSAAALTLIQQERD</sequence>
<dbReference type="InterPro" id="IPR036396">
    <property type="entry name" value="Cyt_P450_sf"/>
</dbReference>
<evidence type="ECO:0000256" key="8">
    <source>
        <dbReference type="ARBA" id="ARBA00023033"/>
    </source>
</evidence>
<dbReference type="InterPro" id="IPR002401">
    <property type="entry name" value="Cyt_P450_E_grp-I"/>
</dbReference>
<dbReference type="InterPro" id="IPR001128">
    <property type="entry name" value="Cyt_P450"/>
</dbReference>
<protein>
    <recommendedName>
        <fullName evidence="13">Cytochrome P450</fullName>
    </recommendedName>
</protein>
<dbReference type="SUPFAM" id="SSF48264">
    <property type="entry name" value="Cytochrome P450"/>
    <property type="match status" value="1"/>
</dbReference>
<keyword evidence="10" id="KW-0812">Transmembrane</keyword>
<comment type="cofactor">
    <cofactor evidence="1 9">
        <name>heme</name>
        <dbReference type="ChEBI" id="CHEBI:30413"/>
    </cofactor>
</comment>
<evidence type="ECO:0000256" key="7">
    <source>
        <dbReference type="ARBA" id="ARBA00023004"/>
    </source>
</evidence>
<evidence type="ECO:0000256" key="9">
    <source>
        <dbReference type="PIRSR" id="PIRSR602401-1"/>
    </source>
</evidence>
<keyword evidence="12" id="KW-1185">Reference proteome</keyword>
<dbReference type="AlphaFoldDB" id="A0A4S4LTV3"/>
<feature type="transmembrane region" description="Helical" evidence="10">
    <location>
        <begin position="50"/>
        <end position="73"/>
    </location>
</feature>
<keyword evidence="4 9" id="KW-0349">Heme</keyword>
<keyword evidence="10" id="KW-0472">Membrane</keyword>
<dbReference type="GO" id="GO:0020037">
    <property type="term" value="F:heme binding"/>
    <property type="evidence" value="ECO:0007669"/>
    <property type="project" value="InterPro"/>
</dbReference>
<dbReference type="EMBL" id="SGPL01000225">
    <property type="protein sequence ID" value="THH15158.1"/>
    <property type="molecule type" value="Genomic_DNA"/>
</dbReference>
<gene>
    <name evidence="11" type="ORF">EW146_g5279</name>
</gene>
<comment type="pathway">
    <text evidence="2">Secondary metabolite biosynthesis.</text>
</comment>
<keyword evidence="7 9" id="KW-0408">Iron</keyword>
<dbReference type="OrthoDB" id="2789670at2759"/>
<evidence type="ECO:0008006" key="13">
    <source>
        <dbReference type="Google" id="ProtNLM"/>
    </source>
</evidence>
<dbReference type="Pfam" id="PF00067">
    <property type="entry name" value="p450"/>
    <property type="match status" value="1"/>
</dbReference>
<evidence type="ECO:0000256" key="6">
    <source>
        <dbReference type="ARBA" id="ARBA00023002"/>
    </source>
</evidence>
<dbReference type="GO" id="GO:0004497">
    <property type="term" value="F:monooxygenase activity"/>
    <property type="evidence" value="ECO:0007669"/>
    <property type="project" value="UniProtKB-KW"/>
</dbReference>
<accession>A0A4S4LTV3</accession>